<evidence type="ECO:0008006" key="4">
    <source>
        <dbReference type="Google" id="ProtNLM"/>
    </source>
</evidence>
<comment type="caution">
    <text evidence="2">The sequence shown here is derived from an EMBL/GenBank/DDBJ whole genome shotgun (WGS) entry which is preliminary data.</text>
</comment>
<dbReference type="EMBL" id="NIOF01000002">
    <property type="protein sequence ID" value="OWQ91958.1"/>
    <property type="molecule type" value="Genomic_DNA"/>
</dbReference>
<reference evidence="2 3" key="1">
    <citation type="journal article" date="2008" name="Int. J. Syst. Evol. Microbiol.">
        <title>Description of Roseateles aquatilis sp. nov. and Roseateles terrae sp. nov., in the class Betaproteobacteria, and emended description of the genus Roseateles.</title>
        <authorList>
            <person name="Gomila M."/>
            <person name="Bowien B."/>
            <person name="Falsen E."/>
            <person name="Moore E.R."/>
            <person name="Lalucat J."/>
        </authorList>
    </citation>
    <scope>NUCLEOTIDE SEQUENCE [LARGE SCALE GENOMIC DNA]</scope>
    <source>
        <strain evidence="2 3">CCUG 48205</strain>
    </source>
</reference>
<accession>A0A246JH25</accession>
<protein>
    <recommendedName>
        <fullName evidence="4">TonB C-terminal domain-containing protein</fullName>
    </recommendedName>
</protein>
<keyword evidence="3" id="KW-1185">Reference proteome</keyword>
<feature type="compositionally biased region" description="Low complexity" evidence="1">
    <location>
        <begin position="21"/>
        <end position="36"/>
    </location>
</feature>
<evidence type="ECO:0000313" key="3">
    <source>
        <dbReference type="Proteomes" id="UP000197468"/>
    </source>
</evidence>
<dbReference type="Gene3D" id="3.30.1150.10">
    <property type="match status" value="1"/>
</dbReference>
<name>A0A246JH25_9BURK</name>
<dbReference type="AlphaFoldDB" id="A0A246JH25"/>
<evidence type="ECO:0000256" key="1">
    <source>
        <dbReference type="SAM" id="MobiDB-lite"/>
    </source>
</evidence>
<dbReference type="Proteomes" id="UP000197468">
    <property type="component" value="Unassembled WGS sequence"/>
</dbReference>
<feature type="region of interest" description="Disordered" evidence="1">
    <location>
        <begin position="1"/>
        <end position="54"/>
    </location>
</feature>
<feature type="compositionally biased region" description="Pro residues" evidence="1">
    <location>
        <begin position="11"/>
        <end position="20"/>
    </location>
</feature>
<dbReference type="OrthoDB" id="9153348at2"/>
<proteinExistence type="predicted"/>
<evidence type="ECO:0000313" key="2">
    <source>
        <dbReference type="EMBL" id="OWQ91958.1"/>
    </source>
</evidence>
<gene>
    <name evidence="2" type="ORF">CDN99_06220</name>
</gene>
<organism evidence="2 3">
    <name type="scientific">Roseateles aquatilis</name>
    <dbReference type="NCBI Taxonomy" id="431061"/>
    <lineage>
        <taxon>Bacteria</taxon>
        <taxon>Pseudomonadati</taxon>
        <taxon>Pseudomonadota</taxon>
        <taxon>Betaproteobacteria</taxon>
        <taxon>Burkholderiales</taxon>
        <taxon>Sphaerotilaceae</taxon>
        <taxon>Roseateles</taxon>
    </lineage>
</organism>
<sequence length="157" mass="16782">MVLAGCGSPTPRAPSAPAPEPARSVPVAPVATPAAAGPQRGLPLAAPHAVSSHEDLRRQAAERMVAANPDGTYMGEVPAVLLAIPVLEVELNRDGSVKAIRVLRRPSQAEDTIELAIAAVRKAAPYGDVSRLPHPWKFNEVFLFDDDRRFKPRTLDD</sequence>